<dbReference type="Proteomes" id="UP001652622">
    <property type="component" value="Unplaced"/>
</dbReference>
<reference evidence="4" key="1">
    <citation type="submission" date="2025-08" db="UniProtKB">
        <authorList>
            <consortium name="RefSeq"/>
        </authorList>
    </citation>
    <scope>IDENTIFICATION</scope>
    <source>
        <tissue evidence="4">Blood</tissue>
    </source>
</reference>
<evidence type="ECO:0000313" key="3">
    <source>
        <dbReference type="Proteomes" id="UP001652622"/>
    </source>
</evidence>
<protein>
    <submittedName>
        <fullName evidence="4">Rho GTPase-activating protein 11A isoform X1</fullName>
    </submittedName>
</protein>
<dbReference type="PROSITE" id="PS50238">
    <property type="entry name" value="RHOGAP"/>
    <property type="match status" value="1"/>
</dbReference>
<keyword evidence="3" id="KW-1185">Reference proteome</keyword>
<accession>A0A6P9BR76</accession>
<dbReference type="SMART" id="SM00324">
    <property type="entry name" value="RhoGAP"/>
    <property type="match status" value="1"/>
</dbReference>
<dbReference type="InterPro" id="IPR008936">
    <property type="entry name" value="Rho_GTPase_activation_prot"/>
</dbReference>
<dbReference type="Gene3D" id="1.10.555.10">
    <property type="entry name" value="Rho GTPase activation protein"/>
    <property type="match status" value="1"/>
</dbReference>
<dbReference type="GO" id="GO:0007165">
    <property type="term" value="P:signal transduction"/>
    <property type="evidence" value="ECO:0007669"/>
    <property type="project" value="InterPro"/>
</dbReference>
<dbReference type="RefSeq" id="XP_034273807.1">
    <property type="nucleotide sequence ID" value="XM_034417916.2"/>
</dbReference>
<gene>
    <name evidence="4" type="primary">ARHGAP11A</name>
</gene>
<dbReference type="PANTHER" id="PTHR15670:SF4">
    <property type="entry name" value="RHO GTPASE-ACTIVATING PROTEIN 11A"/>
    <property type="match status" value="1"/>
</dbReference>
<dbReference type="AlphaFoldDB" id="A0A6P9BR76"/>
<dbReference type="InterPro" id="IPR000198">
    <property type="entry name" value="RhoGAP_dom"/>
</dbReference>
<proteinExistence type="predicted"/>
<organism evidence="3 4">
    <name type="scientific">Pantherophis guttatus</name>
    <name type="common">Corn snake</name>
    <name type="synonym">Elaphe guttata</name>
    <dbReference type="NCBI Taxonomy" id="94885"/>
    <lineage>
        <taxon>Eukaryota</taxon>
        <taxon>Metazoa</taxon>
        <taxon>Chordata</taxon>
        <taxon>Craniata</taxon>
        <taxon>Vertebrata</taxon>
        <taxon>Euteleostomi</taxon>
        <taxon>Lepidosauria</taxon>
        <taxon>Squamata</taxon>
        <taxon>Bifurcata</taxon>
        <taxon>Unidentata</taxon>
        <taxon>Episquamata</taxon>
        <taxon>Toxicofera</taxon>
        <taxon>Serpentes</taxon>
        <taxon>Colubroidea</taxon>
        <taxon>Colubridae</taxon>
        <taxon>Colubrinae</taxon>
        <taxon>Pantherophis</taxon>
    </lineage>
</organism>
<evidence type="ECO:0000256" key="1">
    <source>
        <dbReference type="SAM" id="MobiDB-lite"/>
    </source>
</evidence>
<dbReference type="Pfam" id="PF00620">
    <property type="entry name" value="RhoGAP"/>
    <property type="match status" value="1"/>
</dbReference>
<dbReference type="CTD" id="9824"/>
<sequence length="950" mass="106141">MDGPGKRLAQLAVQQHLRAAYGIKLKNRTGKRKASRSTVAGEGKVFGIPLQELPQVVCEYGNIPCFLVEACQYLEEHIQIEGLFRKSGSVVRLKTLKNKVDKGENCLSSALPCDVAGLLKQFFRELPEPILPYHLQEALIKAQKLDSEERNSATLLISCLVNEEIIETLRYFFQFLKKVSLRSAENKMDSCNLAVIFSPNLLQSSEIEKISVHTEKKLRLQAGVLQTLIDHAEEIGQIPKFILQKIPSILGIDDSASTPVLHDDQESEIETPSEHLRRRRQSIGDIVSGALNKLKSNRTPSTTPQRDQCVFSSMTPVMVTPNCKRKYPADSCQRLSSKKRRSVGHSMGPEMLPNTLFNISLTPGSAPFEDSPFVSLDTSQASLSTSATCEKSLSTVRSRRSKRIANKKVQRVESGKTGCFSPKISRKEVVRRSLRLKFILGRSNRQNTVVEHEGNHRAESIGHRLAGHQDKENGVGTMKTATLLSPSVGLKNISKSEENLQIPSHHTAANYRMSWIGPATTDSQETRISLMGCPETEISSSETASANRKPLVIPIEPMFANSECDSNKKKTSFFEDENNLTEHMLLRIKKAFSESGSNLHDLYEMEPSTSNVLKFKNPELKLNDFFKTTDKTVDVKEEPQFAKSVTKSNTIDQVNAINGLLFQNNKSDHPVHILNQSDELEEVDQLITSHVIQLNNVNNVQKEIVESNKQFICPKKKSKYCNSKKETSFSEGGDKNDQLFLETESYDKSKSSPSGKVADHIHWFNKLSLNESHSATRRKPVLRFQRTPVRQSVRRINSLLETHKQSVTCKQAGDGCTSLAKSVSYETALSSYAVTTDNSLTNSLPSKLTCKEKHDELALFPKSYPHLIYPSEQTIKETFNNNSKSVLEDLTNHEAPKTIVKTNTSLNASVGTPDKYVLRKTAGTKSRYRGSPKNPIPTTKLLPIVKPLDL</sequence>
<feature type="domain" description="Rho-GAP" evidence="2">
    <location>
        <begin position="48"/>
        <end position="236"/>
    </location>
</feature>
<feature type="region of interest" description="Disordered" evidence="1">
    <location>
        <begin position="260"/>
        <end position="279"/>
    </location>
</feature>
<dbReference type="KEGG" id="pgut:117665711"/>
<evidence type="ECO:0000313" key="4">
    <source>
        <dbReference type="RefSeq" id="XP_034273807.1"/>
    </source>
</evidence>
<dbReference type="SUPFAM" id="SSF48350">
    <property type="entry name" value="GTPase activation domain, GAP"/>
    <property type="match status" value="1"/>
</dbReference>
<dbReference type="GeneID" id="117665711"/>
<dbReference type="OMA" id="RQPIRHK"/>
<evidence type="ECO:0000259" key="2">
    <source>
        <dbReference type="PROSITE" id="PS50238"/>
    </source>
</evidence>
<name>A0A6P9BR76_PANGU</name>
<dbReference type="GO" id="GO:0005096">
    <property type="term" value="F:GTPase activator activity"/>
    <property type="evidence" value="ECO:0007669"/>
    <property type="project" value="TreeGrafter"/>
</dbReference>
<dbReference type="InParanoid" id="A0A6P9BR76"/>
<dbReference type="OrthoDB" id="410651at2759"/>
<dbReference type="InterPro" id="IPR042869">
    <property type="entry name" value="ARHGAP11A/B"/>
</dbReference>
<dbReference type="PANTHER" id="PTHR15670">
    <property type="entry name" value="RHO GTPASE ACTIVATING PROTEIN 11A"/>
    <property type="match status" value="1"/>
</dbReference>